<evidence type="ECO:0000256" key="1">
    <source>
        <dbReference type="SAM" id="SignalP"/>
    </source>
</evidence>
<comment type="caution">
    <text evidence="2">The sequence shown here is derived from an EMBL/GenBank/DDBJ whole genome shotgun (WGS) entry which is preliminary data.</text>
</comment>
<evidence type="ECO:0000313" key="2">
    <source>
        <dbReference type="EMBL" id="OQS53694.1"/>
    </source>
</evidence>
<dbReference type="AlphaFoldDB" id="A0A1W0E384"/>
<gene>
    <name evidence="2" type="ORF">EHP00_1539</name>
</gene>
<evidence type="ECO:0000313" key="3">
    <source>
        <dbReference type="Proteomes" id="UP000192758"/>
    </source>
</evidence>
<sequence length="332" mass="39456">MFVFDILFLSVEIGCSDKNNEINSNSSNEDSVLNYFQGYDENNFNEECNYLNNCECYKNKICTNNPIIGKREDGTLYIRKNQVIKLNNSVDLQMHFSVGKIPRKDCVLIEFILMNDNKIFSADYVKFGIKKLESQTYITTKSFKLNDAFQVKYDDKFYRSKFENDCNIYPYGKIQTKSYVNSIAFHKKIDPFDRDDFENDHISYIFYHAYVLFDNTIDKLKNKGDDLDKTYAFLRLNESFRILNYNSIVKYGANINCLKKEWKKLDEDVDYEIIKSFTRQQNNRYACLFDFEEIIRFFYQSATKETFAKSYDLYFDGNACFYTLEDIDLIEI</sequence>
<feature type="signal peptide" evidence="1">
    <location>
        <begin position="1"/>
        <end position="16"/>
    </location>
</feature>
<dbReference type="VEuPathDB" id="MicrosporidiaDB:EHP00_1539"/>
<dbReference type="Proteomes" id="UP000192758">
    <property type="component" value="Unassembled WGS sequence"/>
</dbReference>
<accession>A0A1W0E384</accession>
<dbReference type="EMBL" id="MNPJ01000026">
    <property type="protein sequence ID" value="OQS53694.1"/>
    <property type="molecule type" value="Genomic_DNA"/>
</dbReference>
<reference evidence="2 3" key="1">
    <citation type="journal article" date="2017" name="Environ. Microbiol.">
        <title>Decay of the glycolytic pathway and adaptation to intranuclear parasitism within Enterocytozoonidae microsporidia.</title>
        <authorList>
            <person name="Wiredu Boakye D."/>
            <person name="Jaroenlak P."/>
            <person name="Prachumwat A."/>
            <person name="Williams T.A."/>
            <person name="Bateman K.S."/>
            <person name="Itsathitphaisarn O."/>
            <person name="Sritunyalucksana K."/>
            <person name="Paszkiewicz K.H."/>
            <person name="Moore K.A."/>
            <person name="Stentiford G.D."/>
            <person name="Williams B.A."/>
        </authorList>
    </citation>
    <scope>NUCLEOTIDE SEQUENCE [LARGE SCALE GENOMIC DNA]</scope>
    <source>
        <strain evidence="2 3">TH1</strain>
    </source>
</reference>
<keyword evidence="3" id="KW-1185">Reference proteome</keyword>
<proteinExistence type="predicted"/>
<keyword evidence="1" id="KW-0732">Signal</keyword>
<protein>
    <submittedName>
        <fullName evidence="2">Uncharacterized protein</fullName>
    </submittedName>
</protein>
<organism evidence="2 3">
    <name type="scientific">Ecytonucleospora hepatopenaei</name>
    <dbReference type="NCBI Taxonomy" id="646526"/>
    <lineage>
        <taxon>Eukaryota</taxon>
        <taxon>Fungi</taxon>
        <taxon>Fungi incertae sedis</taxon>
        <taxon>Microsporidia</taxon>
        <taxon>Enterocytozoonidae</taxon>
        <taxon>Ecytonucleospora</taxon>
    </lineage>
</organism>
<name>A0A1W0E384_9MICR</name>
<feature type="chain" id="PRO_5012890315" evidence="1">
    <location>
        <begin position="17"/>
        <end position="332"/>
    </location>
</feature>